<dbReference type="PROSITE" id="PS51253">
    <property type="entry name" value="HTH_CENPB"/>
    <property type="match status" value="1"/>
</dbReference>
<dbReference type="GO" id="GO:0005634">
    <property type="term" value="C:nucleus"/>
    <property type="evidence" value="ECO:0007669"/>
    <property type="project" value="TreeGrafter"/>
</dbReference>
<dbReference type="InterPro" id="IPR009057">
    <property type="entry name" value="Homeodomain-like_sf"/>
</dbReference>
<dbReference type="STRING" id="28573.A0A0U1MDC3"/>
<dbReference type="PANTHER" id="PTHR19303:SF73">
    <property type="entry name" value="PROTEIN PDC2"/>
    <property type="match status" value="1"/>
</dbReference>
<evidence type="ECO:0000259" key="2">
    <source>
        <dbReference type="PROSITE" id="PS51253"/>
    </source>
</evidence>
<name>A0A0U1MDC3_TALIS</name>
<dbReference type="Proteomes" id="UP000054383">
    <property type="component" value="Unassembled WGS sequence"/>
</dbReference>
<dbReference type="SMART" id="SM00674">
    <property type="entry name" value="CENPB"/>
    <property type="match status" value="1"/>
</dbReference>
<dbReference type="InterPro" id="IPR006600">
    <property type="entry name" value="HTH_CenpB_DNA-bd_dom"/>
</dbReference>
<protein>
    <recommendedName>
        <fullName evidence="2">HTH CENPB-type domain-containing protein</fullName>
    </recommendedName>
</protein>
<dbReference type="Pfam" id="PF03184">
    <property type="entry name" value="DDE_1"/>
    <property type="match status" value="1"/>
</dbReference>
<dbReference type="SUPFAM" id="SSF46689">
    <property type="entry name" value="Homeodomain-like"/>
    <property type="match status" value="2"/>
</dbReference>
<dbReference type="OMA" id="HAAMELW"/>
<dbReference type="GO" id="GO:0003677">
    <property type="term" value="F:DNA binding"/>
    <property type="evidence" value="ECO:0007669"/>
    <property type="project" value="UniProtKB-KW"/>
</dbReference>
<keyword evidence="4" id="KW-1185">Reference proteome</keyword>
<dbReference type="EMBL" id="CVMT01000093">
    <property type="protein sequence ID" value="CRG92946.1"/>
    <property type="molecule type" value="Genomic_DNA"/>
</dbReference>
<dbReference type="Gene3D" id="1.10.10.60">
    <property type="entry name" value="Homeodomain-like"/>
    <property type="match status" value="2"/>
</dbReference>
<evidence type="ECO:0000313" key="4">
    <source>
        <dbReference type="Proteomes" id="UP000054383"/>
    </source>
</evidence>
<reference evidence="3 4" key="1">
    <citation type="submission" date="2015-04" db="EMBL/GenBank/DDBJ databases">
        <authorList>
            <person name="Syromyatnikov M.Y."/>
            <person name="Popov V.N."/>
        </authorList>
    </citation>
    <scope>NUCLEOTIDE SEQUENCE [LARGE SCALE GENOMIC DNA]</scope>
    <source>
        <strain evidence="3">WF-38-12</strain>
    </source>
</reference>
<dbReference type="Pfam" id="PF18107">
    <property type="entry name" value="HTH_ABP1_N"/>
    <property type="match status" value="1"/>
</dbReference>
<keyword evidence="1" id="KW-0238">DNA-binding</keyword>
<dbReference type="PANTHER" id="PTHR19303">
    <property type="entry name" value="TRANSPOSON"/>
    <property type="match status" value="1"/>
</dbReference>
<dbReference type="InterPro" id="IPR004875">
    <property type="entry name" value="DDE_SF_endonuclease_dom"/>
</dbReference>
<gene>
    <name evidence="3" type="ORF">PISL3812_10042</name>
</gene>
<accession>A0A0U1MDC3</accession>
<evidence type="ECO:0000256" key="1">
    <source>
        <dbReference type="ARBA" id="ARBA00023125"/>
    </source>
</evidence>
<dbReference type="InterPro" id="IPR050863">
    <property type="entry name" value="CenT-Element_Derived"/>
</dbReference>
<dbReference type="OrthoDB" id="125347at2759"/>
<dbReference type="InterPro" id="IPR041188">
    <property type="entry name" value="HTH_ABP1_N"/>
</dbReference>
<sequence>MPSKPTTRHRNAISNEKKADLRAHHHLKPYLAYKDLSRWFEEKYKQRIDISSVGRILSSRYAFLDSISSDAIQKQARRRTELWPELEKAVFEWVQRAEQHIIISQEAIRIKAREYWPEIYPDKTMPAFSNGWLAGFKSRTNIKYRHQHGEAGSLAEEAEGIMVKIRQALRSFAPQDIFNCDETSLYWKLTPDRGLSSKPVPGRKKQKSRISVHFCCNSDGSERLPPLFIGTAKRPRSFAAGGISNIENLGCTWRSNTKAWMTGEIFKEWLIQFDNRMINRKVVLLMDNFSAHQLAVEEVESQLQNTLVIWLPPNSTTKYQPLDQGIINNWKIIWRRNWVLYMVKEFDRGVDPLDTITLLQGIRWGLDAWFVDIKVDSIRNCFNKALHINAAEEYEEKELMASLESSLRSLQMSNRIQDIMNINEFLNPEGEEVVDSLEEIDSIILSQFSKVQEGEDDDAEIIDPTPIISIQEALQSVQILRLYEEQQEKADHILLRYLRPYEKLLVRQKVDSQRQRDIRSFFPGPS</sequence>
<feature type="domain" description="HTH CENPB-type" evidence="2">
    <location>
        <begin position="74"/>
        <end position="146"/>
    </location>
</feature>
<dbReference type="AlphaFoldDB" id="A0A0U1MDC3"/>
<dbReference type="Pfam" id="PF03221">
    <property type="entry name" value="HTH_Tnp_Tc5"/>
    <property type="match status" value="1"/>
</dbReference>
<evidence type="ECO:0000313" key="3">
    <source>
        <dbReference type="EMBL" id="CRG92946.1"/>
    </source>
</evidence>
<proteinExistence type="predicted"/>
<organism evidence="3 4">
    <name type="scientific">Talaromyces islandicus</name>
    <name type="common">Penicillium islandicum</name>
    <dbReference type="NCBI Taxonomy" id="28573"/>
    <lineage>
        <taxon>Eukaryota</taxon>
        <taxon>Fungi</taxon>
        <taxon>Dikarya</taxon>
        <taxon>Ascomycota</taxon>
        <taxon>Pezizomycotina</taxon>
        <taxon>Eurotiomycetes</taxon>
        <taxon>Eurotiomycetidae</taxon>
        <taxon>Eurotiales</taxon>
        <taxon>Trichocomaceae</taxon>
        <taxon>Talaromyces</taxon>
        <taxon>Talaromyces sect. Islandici</taxon>
    </lineage>
</organism>